<name>A0ABV9RM74_9PSEU</name>
<comment type="caution">
    <text evidence="3">The sequence shown here is derived from an EMBL/GenBank/DDBJ whole genome shotgun (WGS) entry which is preliminary data.</text>
</comment>
<sequence length="221" mass="21524">MTDDQHAADDGAGEPPDLPDPEDPAVATALARTRADLAAYGERTPPMPVGLLADIDAALAAERGAAPAPSTVDAPGRGRRAGRRAVLLLVAAAAVVAAIVVGVLTAVAPAGAPAPSALPITPAPEVPVLAGGDGPSALRAGLGRSDYGPLGDPGRLAGCLGAHGVPAGARPVGARQVVVDGRAGVLFVLPTGVAARFRVLVVEPGCAAGAPLTLSDTLVGR</sequence>
<evidence type="ECO:0008006" key="5">
    <source>
        <dbReference type="Google" id="ProtNLM"/>
    </source>
</evidence>
<accession>A0ABV9RM74</accession>
<organism evidence="3 4">
    <name type="scientific">Actinomycetospora chibensis</name>
    <dbReference type="NCBI Taxonomy" id="663606"/>
    <lineage>
        <taxon>Bacteria</taxon>
        <taxon>Bacillati</taxon>
        <taxon>Actinomycetota</taxon>
        <taxon>Actinomycetes</taxon>
        <taxon>Pseudonocardiales</taxon>
        <taxon>Pseudonocardiaceae</taxon>
        <taxon>Actinomycetospora</taxon>
    </lineage>
</organism>
<dbReference type="Proteomes" id="UP001595909">
    <property type="component" value="Unassembled WGS sequence"/>
</dbReference>
<feature type="region of interest" description="Disordered" evidence="1">
    <location>
        <begin position="1"/>
        <end position="24"/>
    </location>
</feature>
<dbReference type="RefSeq" id="WP_274187571.1">
    <property type="nucleotide sequence ID" value="NZ_BAABHN010000045.1"/>
</dbReference>
<reference evidence="4" key="1">
    <citation type="journal article" date="2019" name="Int. J. Syst. Evol. Microbiol.">
        <title>The Global Catalogue of Microorganisms (GCM) 10K type strain sequencing project: providing services to taxonomists for standard genome sequencing and annotation.</title>
        <authorList>
            <consortium name="The Broad Institute Genomics Platform"/>
            <consortium name="The Broad Institute Genome Sequencing Center for Infectious Disease"/>
            <person name="Wu L."/>
            <person name="Ma J."/>
        </authorList>
    </citation>
    <scope>NUCLEOTIDE SEQUENCE [LARGE SCALE GENOMIC DNA]</scope>
    <source>
        <strain evidence="4">CCUG 50347</strain>
    </source>
</reference>
<keyword evidence="2" id="KW-0812">Transmembrane</keyword>
<protein>
    <recommendedName>
        <fullName evidence="5">Anti-sigma-M factor RsmA</fullName>
    </recommendedName>
</protein>
<evidence type="ECO:0000313" key="4">
    <source>
        <dbReference type="Proteomes" id="UP001595909"/>
    </source>
</evidence>
<keyword evidence="4" id="KW-1185">Reference proteome</keyword>
<proteinExistence type="predicted"/>
<gene>
    <name evidence="3" type="ORF">ACFPEL_20950</name>
</gene>
<evidence type="ECO:0000313" key="3">
    <source>
        <dbReference type="EMBL" id="MFC4834893.1"/>
    </source>
</evidence>
<keyword evidence="2" id="KW-1133">Transmembrane helix</keyword>
<keyword evidence="2" id="KW-0472">Membrane</keyword>
<dbReference type="EMBL" id="JBHSIM010000045">
    <property type="protein sequence ID" value="MFC4834893.1"/>
    <property type="molecule type" value="Genomic_DNA"/>
</dbReference>
<feature type="transmembrane region" description="Helical" evidence="2">
    <location>
        <begin position="85"/>
        <end position="108"/>
    </location>
</feature>
<evidence type="ECO:0000256" key="2">
    <source>
        <dbReference type="SAM" id="Phobius"/>
    </source>
</evidence>
<evidence type="ECO:0000256" key="1">
    <source>
        <dbReference type="SAM" id="MobiDB-lite"/>
    </source>
</evidence>